<evidence type="ECO:0000313" key="3">
    <source>
        <dbReference type="Proteomes" id="UP000190774"/>
    </source>
</evidence>
<dbReference type="EMBL" id="FUYE01000027">
    <property type="protein sequence ID" value="SKB08368.1"/>
    <property type="molecule type" value="Genomic_DNA"/>
</dbReference>
<protein>
    <recommendedName>
        <fullName evidence="4">DUF3987 domain-containing protein</fullName>
    </recommendedName>
</protein>
<dbReference type="Pfam" id="PF13148">
    <property type="entry name" value="DUF3987"/>
    <property type="match status" value="1"/>
</dbReference>
<evidence type="ECO:0000313" key="2">
    <source>
        <dbReference type="EMBL" id="SKB08368.1"/>
    </source>
</evidence>
<sequence length="446" mass="49005">MADITHLIAQLAEHQYPRQDSTPPMQANSSNSPNSQLTPESRITVYVPDEEANSSNSPNSQPQHFAAPQRPRLSLEALYGPAGEVIRRLAPITEADPAAMYVQLLVGLGSLIGPGAWFMADGARHQANLFAVICGRTAKARKGTSWSRVRNVLLDLDEPWLTAQVKSGLVSGEGLIESFKNDADKRLLLFEGEFGQVLQCMKREGNTVSVILRQAWDGTRIAVLRRKDPIEVEDAHISLIGHITLPELHRLLASVEISNGLANRCLWVFADRERLLPEGGGLPDLYDPVVDLNTAVISARYRGQLERDPAARQLWAEIYEELSEEPPGQLGEILSRGEAQVMRLALLFALLDRCSTIGCAHLEAALSLWHYCCRSAAFIFADIAANPKSVRIHEALQGGPLTLSQVHALFGGHARKAEINLALRELDAQIVVENIEGSKGKIVRLR</sequence>
<proteinExistence type="predicted"/>
<organism evidence="2 3">
    <name type="scientific">Prosthecobacter debontii</name>
    <dbReference type="NCBI Taxonomy" id="48467"/>
    <lineage>
        <taxon>Bacteria</taxon>
        <taxon>Pseudomonadati</taxon>
        <taxon>Verrucomicrobiota</taxon>
        <taxon>Verrucomicrobiia</taxon>
        <taxon>Verrucomicrobiales</taxon>
        <taxon>Verrucomicrobiaceae</taxon>
        <taxon>Prosthecobacter</taxon>
    </lineage>
</organism>
<evidence type="ECO:0008006" key="4">
    <source>
        <dbReference type="Google" id="ProtNLM"/>
    </source>
</evidence>
<reference evidence="3" key="1">
    <citation type="submission" date="2017-02" db="EMBL/GenBank/DDBJ databases">
        <authorList>
            <person name="Varghese N."/>
            <person name="Submissions S."/>
        </authorList>
    </citation>
    <scope>NUCLEOTIDE SEQUENCE [LARGE SCALE GENOMIC DNA]</scope>
    <source>
        <strain evidence="3">ATCC 700200</strain>
    </source>
</reference>
<dbReference type="Proteomes" id="UP000190774">
    <property type="component" value="Unassembled WGS sequence"/>
</dbReference>
<feature type="region of interest" description="Disordered" evidence="1">
    <location>
        <begin position="50"/>
        <end position="69"/>
    </location>
</feature>
<name>A0A1T4Z3E5_9BACT</name>
<dbReference type="OrthoDB" id="275480at2"/>
<feature type="compositionally biased region" description="Polar residues" evidence="1">
    <location>
        <begin position="18"/>
        <end position="40"/>
    </location>
</feature>
<dbReference type="InterPro" id="IPR025048">
    <property type="entry name" value="DUF3987"/>
</dbReference>
<evidence type="ECO:0000256" key="1">
    <source>
        <dbReference type="SAM" id="MobiDB-lite"/>
    </source>
</evidence>
<keyword evidence="3" id="KW-1185">Reference proteome</keyword>
<gene>
    <name evidence="2" type="ORF">SAMN02745166_04915</name>
</gene>
<feature type="region of interest" description="Disordered" evidence="1">
    <location>
        <begin position="13"/>
        <end position="40"/>
    </location>
</feature>
<feature type="compositionally biased region" description="Low complexity" evidence="1">
    <location>
        <begin position="53"/>
        <end position="63"/>
    </location>
</feature>
<dbReference type="AlphaFoldDB" id="A0A1T4Z3E5"/>
<dbReference type="STRING" id="48467.SAMN02745166_04915"/>
<dbReference type="RefSeq" id="WP_078816022.1">
    <property type="nucleotide sequence ID" value="NZ_FUYE01000027.1"/>
</dbReference>
<accession>A0A1T4Z3E5</accession>